<feature type="compositionally biased region" description="Low complexity" evidence="1">
    <location>
        <begin position="43"/>
        <end position="60"/>
    </location>
</feature>
<name>A0A0C3PCK8_PISTI</name>
<dbReference type="EMBL" id="KN831965">
    <property type="protein sequence ID" value="KIO05776.1"/>
    <property type="molecule type" value="Genomic_DNA"/>
</dbReference>
<evidence type="ECO:0000313" key="2">
    <source>
        <dbReference type="EMBL" id="KIO05776.1"/>
    </source>
</evidence>
<dbReference type="InParanoid" id="A0A0C3PCK8"/>
<dbReference type="AlphaFoldDB" id="A0A0C3PCK8"/>
<proteinExistence type="predicted"/>
<reference evidence="3" key="2">
    <citation type="submission" date="2015-01" db="EMBL/GenBank/DDBJ databases">
        <title>Evolutionary Origins and Diversification of the Mycorrhizal Mutualists.</title>
        <authorList>
            <consortium name="DOE Joint Genome Institute"/>
            <consortium name="Mycorrhizal Genomics Consortium"/>
            <person name="Kohler A."/>
            <person name="Kuo A."/>
            <person name="Nagy L.G."/>
            <person name="Floudas D."/>
            <person name="Copeland A."/>
            <person name="Barry K.W."/>
            <person name="Cichocki N."/>
            <person name="Veneault-Fourrey C."/>
            <person name="LaButti K."/>
            <person name="Lindquist E.A."/>
            <person name="Lipzen A."/>
            <person name="Lundell T."/>
            <person name="Morin E."/>
            <person name="Murat C."/>
            <person name="Riley R."/>
            <person name="Ohm R."/>
            <person name="Sun H."/>
            <person name="Tunlid A."/>
            <person name="Henrissat B."/>
            <person name="Grigoriev I.V."/>
            <person name="Hibbett D.S."/>
            <person name="Martin F."/>
        </authorList>
    </citation>
    <scope>NUCLEOTIDE SEQUENCE [LARGE SCALE GENOMIC DNA]</scope>
    <source>
        <strain evidence="3">Marx 270</strain>
    </source>
</reference>
<accession>A0A0C3PCK8</accession>
<organism evidence="2 3">
    <name type="scientific">Pisolithus tinctorius Marx 270</name>
    <dbReference type="NCBI Taxonomy" id="870435"/>
    <lineage>
        <taxon>Eukaryota</taxon>
        <taxon>Fungi</taxon>
        <taxon>Dikarya</taxon>
        <taxon>Basidiomycota</taxon>
        <taxon>Agaricomycotina</taxon>
        <taxon>Agaricomycetes</taxon>
        <taxon>Agaricomycetidae</taxon>
        <taxon>Boletales</taxon>
        <taxon>Sclerodermatineae</taxon>
        <taxon>Pisolithaceae</taxon>
        <taxon>Pisolithus</taxon>
    </lineage>
</organism>
<keyword evidence="3" id="KW-1185">Reference proteome</keyword>
<sequence>MAHQNHVSDGVAGPNKLSSRLASLRMFKPKSGSSSGSTDNVYSTSSNSPSNASSACSPSSVVQLAHCRLR</sequence>
<reference evidence="2 3" key="1">
    <citation type="submission" date="2014-04" db="EMBL/GenBank/DDBJ databases">
        <authorList>
            <consortium name="DOE Joint Genome Institute"/>
            <person name="Kuo A."/>
            <person name="Kohler A."/>
            <person name="Costa M.D."/>
            <person name="Nagy L.G."/>
            <person name="Floudas D."/>
            <person name="Copeland A."/>
            <person name="Barry K.W."/>
            <person name="Cichocki N."/>
            <person name="Veneault-Fourrey C."/>
            <person name="LaButti K."/>
            <person name="Lindquist E.A."/>
            <person name="Lipzen A."/>
            <person name="Lundell T."/>
            <person name="Morin E."/>
            <person name="Murat C."/>
            <person name="Sun H."/>
            <person name="Tunlid A."/>
            <person name="Henrissat B."/>
            <person name="Grigoriev I.V."/>
            <person name="Hibbett D.S."/>
            <person name="Martin F."/>
            <person name="Nordberg H.P."/>
            <person name="Cantor M.N."/>
            <person name="Hua S.X."/>
        </authorList>
    </citation>
    <scope>NUCLEOTIDE SEQUENCE [LARGE SCALE GENOMIC DNA]</scope>
    <source>
        <strain evidence="2 3">Marx 270</strain>
    </source>
</reference>
<dbReference type="OrthoDB" id="2693499at2759"/>
<dbReference type="HOGENOM" id="CLU_2758812_0_0_1"/>
<feature type="compositionally biased region" description="Polar residues" evidence="1">
    <location>
        <begin position="31"/>
        <end position="42"/>
    </location>
</feature>
<gene>
    <name evidence="2" type="ORF">M404DRAFT_999510</name>
</gene>
<evidence type="ECO:0000256" key="1">
    <source>
        <dbReference type="SAM" id="MobiDB-lite"/>
    </source>
</evidence>
<dbReference type="Proteomes" id="UP000054217">
    <property type="component" value="Unassembled WGS sequence"/>
</dbReference>
<protein>
    <submittedName>
        <fullName evidence="2">Uncharacterized protein</fullName>
    </submittedName>
</protein>
<evidence type="ECO:0000313" key="3">
    <source>
        <dbReference type="Proteomes" id="UP000054217"/>
    </source>
</evidence>
<feature type="region of interest" description="Disordered" evidence="1">
    <location>
        <begin position="1"/>
        <end position="61"/>
    </location>
</feature>